<accession>A0ABQ8Z7F9</accession>
<feature type="transmembrane region" description="Helical" evidence="2">
    <location>
        <begin position="6"/>
        <end position="30"/>
    </location>
</feature>
<evidence type="ECO:0000313" key="3">
    <source>
        <dbReference type="EMBL" id="KAJ6252655.1"/>
    </source>
</evidence>
<gene>
    <name evidence="3" type="ORF">M0813_14027</name>
</gene>
<evidence type="ECO:0000313" key="4">
    <source>
        <dbReference type="Proteomes" id="UP001150062"/>
    </source>
</evidence>
<keyword evidence="2" id="KW-0812">Transmembrane</keyword>
<feature type="region of interest" description="Disordered" evidence="1">
    <location>
        <begin position="696"/>
        <end position="748"/>
    </location>
</feature>
<dbReference type="EMBL" id="JAOAOG010000041">
    <property type="protein sequence ID" value="KAJ6252655.1"/>
    <property type="molecule type" value="Genomic_DNA"/>
</dbReference>
<evidence type="ECO:0000256" key="2">
    <source>
        <dbReference type="SAM" id="Phobius"/>
    </source>
</evidence>
<feature type="transmembrane region" description="Helical" evidence="2">
    <location>
        <begin position="468"/>
        <end position="490"/>
    </location>
</feature>
<evidence type="ECO:0000256" key="1">
    <source>
        <dbReference type="SAM" id="MobiDB-lite"/>
    </source>
</evidence>
<feature type="compositionally biased region" description="Low complexity" evidence="1">
    <location>
        <begin position="634"/>
        <end position="648"/>
    </location>
</feature>
<reference evidence="3" key="1">
    <citation type="submission" date="2022-08" db="EMBL/GenBank/DDBJ databases">
        <title>Novel sulfate-reducing endosymbionts in the free-living metamonad Anaeramoeba.</title>
        <authorList>
            <person name="Jerlstrom-Hultqvist J."/>
            <person name="Cepicka I."/>
            <person name="Gallot-Lavallee L."/>
            <person name="Salas-Leiva D."/>
            <person name="Curtis B.A."/>
            <person name="Zahonova K."/>
            <person name="Pipaliya S."/>
            <person name="Dacks J."/>
            <person name="Roger A.J."/>
        </authorList>
    </citation>
    <scope>NUCLEOTIDE SEQUENCE</scope>
    <source>
        <strain evidence="3">Schooner1</strain>
    </source>
</reference>
<proteinExistence type="predicted"/>
<sequence length="748" mass="86091">MNFDGVNIILLLMALISAYLSVPFFLTPYFSASGSMQRYQQNLTYHDLKKGDYFITIRASTSMNTISDEHDLHLIYQIGSDKINGACPKGFEQTKYFSQSTSSSGLQNTQNLSKPCTQAFQRELSFLSFSPLNNENDQNYNGPRERSQLMKLISFSISETEEGKDSLPVSITMSVSDFDSDYKKCKTDSDCIDYLQYRLDNEEKNPTIKTPAILYLNGSESCFNPDVESYLSGWTTTGCSVDLILSKTKECFPDSTTDADTFDPLHISQLIGGKCSFDLIYTIYRHVPLTFRVIWTWGNILFVTSFSAYMFAGLYFARTLHKSYLKNYYFNSITLNLKKGETYYFKIIITGQQFTKRNGKFFLSCGEDVVYSYGIPARFREEDSMGTGLRTIVVRIKYKSKQDINDVEYRIDWDIDEGEPPEVQIVIRRSIPMFLKTRANTILLPFFFLSHFITRFPKKKKHLKYKHYLYLVLYFCIVYCSLIIVTIYFIEAYILDPQNHETNIYWATEDNKTARPILSMLLYQISIFVPTVLRFLKITKRIMNTKAVVITAPFEEQEYSNVLSSNIKFEKKDENAILMSSTSFIKRVQPQMGNDYLRLEDSYIPETNIDQDVPDSIKKSALKGTYGNPGWSQSSTSGNNTSEISTSETESEEINKNKQQPITIFEEFVEDEEKKKIVDLKDHKLKSFQFSIRKVGDKQNPFGSVPIKKNVFDPLRTNSLQNSPLNTKNNEKKSDSSDTSDSTNDDEK</sequence>
<keyword evidence="2" id="KW-1133">Transmembrane helix</keyword>
<feature type="region of interest" description="Disordered" evidence="1">
    <location>
        <begin position="624"/>
        <end position="658"/>
    </location>
</feature>
<keyword evidence="2" id="KW-0472">Membrane</keyword>
<comment type="caution">
    <text evidence="3">The sequence shown here is derived from an EMBL/GenBank/DDBJ whole genome shotgun (WGS) entry which is preliminary data.</text>
</comment>
<feature type="compositionally biased region" description="Polar residues" evidence="1">
    <location>
        <begin position="716"/>
        <end position="725"/>
    </location>
</feature>
<keyword evidence="4" id="KW-1185">Reference proteome</keyword>
<organism evidence="3 4">
    <name type="scientific">Anaeramoeba flamelloides</name>
    <dbReference type="NCBI Taxonomy" id="1746091"/>
    <lineage>
        <taxon>Eukaryota</taxon>
        <taxon>Metamonada</taxon>
        <taxon>Anaeramoebidae</taxon>
        <taxon>Anaeramoeba</taxon>
    </lineage>
</organism>
<protein>
    <submittedName>
        <fullName evidence="3">Uncharacterized protein</fullName>
    </submittedName>
</protein>
<name>A0ABQ8Z7F9_9EUKA</name>
<feature type="transmembrane region" description="Helical" evidence="2">
    <location>
        <begin position="294"/>
        <end position="317"/>
    </location>
</feature>
<dbReference type="Proteomes" id="UP001150062">
    <property type="component" value="Unassembled WGS sequence"/>
</dbReference>
<feature type="transmembrane region" description="Helical" evidence="2">
    <location>
        <begin position="517"/>
        <end position="536"/>
    </location>
</feature>